<dbReference type="GO" id="GO:0044550">
    <property type="term" value="P:secondary metabolite biosynthetic process"/>
    <property type="evidence" value="ECO:0007669"/>
    <property type="project" value="UniProtKB-ARBA"/>
</dbReference>
<dbReference type="Gene3D" id="1.10.630.10">
    <property type="entry name" value="Cytochrome P450"/>
    <property type="match status" value="1"/>
</dbReference>
<dbReference type="PANTHER" id="PTHR24286:SF88">
    <property type="entry name" value="BETA-AMYRIN 28-OXIDASE-LIKE"/>
    <property type="match status" value="1"/>
</dbReference>
<feature type="binding site" description="axial binding residue" evidence="6">
    <location>
        <position position="446"/>
    </location>
    <ligand>
        <name>heme</name>
        <dbReference type="ChEBI" id="CHEBI:30413"/>
    </ligand>
    <ligandPart>
        <name>Fe</name>
        <dbReference type="ChEBI" id="CHEBI:18248"/>
    </ligandPart>
</feature>
<dbReference type="GO" id="GO:0004497">
    <property type="term" value="F:monooxygenase activity"/>
    <property type="evidence" value="ECO:0007669"/>
    <property type="project" value="UniProtKB-KW"/>
</dbReference>
<dbReference type="EMBL" id="JBBNAG010000007">
    <property type="protein sequence ID" value="KAK9119050.1"/>
    <property type="molecule type" value="Genomic_DNA"/>
</dbReference>
<proteinExistence type="inferred from homology"/>
<keyword evidence="10" id="KW-1185">Reference proteome</keyword>
<keyword evidence="3 6" id="KW-0479">Metal-binding</keyword>
<dbReference type="PROSITE" id="PS00086">
    <property type="entry name" value="CYTOCHROME_P450"/>
    <property type="match status" value="1"/>
</dbReference>
<dbReference type="GO" id="GO:0016705">
    <property type="term" value="F:oxidoreductase activity, acting on paired donors, with incorporation or reduction of molecular oxygen"/>
    <property type="evidence" value="ECO:0007669"/>
    <property type="project" value="InterPro"/>
</dbReference>
<evidence type="ECO:0000256" key="3">
    <source>
        <dbReference type="ARBA" id="ARBA00022723"/>
    </source>
</evidence>
<dbReference type="PRINTS" id="PR00385">
    <property type="entry name" value="P450"/>
</dbReference>
<protein>
    <recommendedName>
        <fullName evidence="11">Cytochrome P450</fullName>
    </recommendedName>
</protein>
<evidence type="ECO:0000256" key="1">
    <source>
        <dbReference type="ARBA" id="ARBA00001971"/>
    </source>
</evidence>
<comment type="similarity">
    <text evidence="2 7">Belongs to the cytochrome P450 family.</text>
</comment>
<dbReference type="CDD" id="cd11043">
    <property type="entry name" value="CYP90-like"/>
    <property type="match status" value="1"/>
</dbReference>
<dbReference type="PRINTS" id="PR00463">
    <property type="entry name" value="EP450I"/>
</dbReference>
<sequence length="500" mass="56508">MDLLFLTLSLFMSIILTIIINYKTKHSSSPNKLPPGSFGWPLIGEAMQFLYASPEKFIHDRMNKYSSEVFKTSVFGKQIAVVCSPSGNKFLFSNKDIAAWRMPSMEKLFRGNNNDCKKAARDHEPDPSLITESEDSQILLQLPTFLKPKAIMDYLPVMNSVTKDHLDTHWNPFSCNNVVIKVFPLAKQFTLTLACRLFLGLDDPNRLVKLVREFDAVTEGLGVAAVEIPGTAFYRARKAVEAIRRELRLIVKEKAAAMGMEMETGGTEVAQDMLGFMMGLRDVGEKLLREEEIADKMMGLLVAGYSTVASAITFLMKYIGMHSHVYDEVLRGETEQREIMNAREGGKESGTLTWEDIQKMKYSWNVVQEVMRLEPPLQGTFREASADLTFAGFTIPKGWKICWSVSSTNKNPKYFPDPERFDPSRYEGTGPPPYTFVPFGGGARTCPGKEYARTAVLIFLHKVVERFEWDTVFPDEKIISQMMPTPALGLPVRLRSHIIY</sequence>
<evidence type="ECO:0000256" key="5">
    <source>
        <dbReference type="ARBA" id="ARBA00023004"/>
    </source>
</evidence>
<evidence type="ECO:0000256" key="6">
    <source>
        <dbReference type="PIRSR" id="PIRSR602401-1"/>
    </source>
</evidence>
<evidence type="ECO:0000313" key="9">
    <source>
        <dbReference type="EMBL" id="KAK9119050.1"/>
    </source>
</evidence>
<dbReference type="Pfam" id="PF00067">
    <property type="entry name" value="p450"/>
    <property type="match status" value="1"/>
</dbReference>
<dbReference type="InterPro" id="IPR017972">
    <property type="entry name" value="Cyt_P450_CS"/>
</dbReference>
<name>A0AAP0NVD1_9MAGN</name>
<evidence type="ECO:0000313" key="10">
    <source>
        <dbReference type="Proteomes" id="UP001419268"/>
    </source>
</evidence>
<dbReference type="FunFam" id="1.10.630.10:FF:000022">
    <property type="entry name" value="Taxadiene 5-alpha hydroxylase"/>
    <property type="match status" value="1"/>
</dbReference>
<dbReference type="InterPro" id="IPR002401">
    <property type="entry name" value="Cyt_P450_E_grp-I"/>
</dbReference>
<keyword evidence="7" id="KW-0503">Monooxygenase</keyword>
<dbReference type="Proteomes" id="UP001419268">
    <property type="component" value="Unassembled WGS sequence"/>
</dbReference>
<keyword evidence="8" id="KW-0472">Membrane</keyword>
<keyword evidence="8" id="KW-0812">Transmembrane</keyword>
<reference evidence="9 10" key="1">
    <citation type="submission" date="2024-01" db="EMBL/GenBank/DDBJ databases">
        <title>Genome assemblies of Stephania.</title>
        <authorList>
            <person name="Yang L."/>
        </authorList>
    </citation>
    <scope>NUCLEOTIDE SEQUENCE [LARGE SCALE GENOMIC DNA]</scope>
    <source>
        <strain evidence="9">JXDWG</strain>
        <tissue evidence="9">Leaf</tissue>
    </source>
</reference>
<comment type="caution">
    <text evidence="9">The sequence shown here is derived from an EMBL/GenBank/DDBJ whole genome shotgun (WGS) entry which is preliminary data.</text>
</comment>
<keyword evidence="6 7" id="KW-0349">Heme</keyword>
<dbReference type="GO" id="GO:0005506">
    <property type="term" value="F:iron ion binding"/>
    <property type="evidence" value="ECO:0007669"/>
    <property type="project" value="InterPro"/>
</dbReference>
<organism evidence="9 10">
    <name type="scientific">Stephania cephalantha</name>
    <dbReference type="NCBI Taxonomy" id="152367"/>
    <lineage>
        <taxon>Eukaryota</taxon>
        <taxon>Viridiplantae</taxon>
        <taxon>Streptophyta</taxon>
        <taxon>Embryophyta</taxon>
        <taxon>Tracheophyta</taxon>
        <taxon>Spermatophyta</taxon>
        <taxon>Magnoliopsida</taxon>
        <taxon>Ranunculales</taxon>
        <taxon>Menispermaceae</taxon>
        <taxon>Menispermoideae</taxon>
        <taxon>Cissampelideae</taxon>
        <taxon>Stephania</taxon>
    </lineage>
</organism>
<evidence type="ECO:0000256" key="4">
    <source>
        <dbReference type="ARBA" id="ARBA00023002"/>
    </source>
</evidence>
<dbReference type="GO" id="GO:0016125">
    <property type="term" value="P:sterol metabolic process"/>
    <property type="evidence" value="ECO:0007669"/>
    <property type="project" value="TreeGrafter"/>
</dbReference>
<dbReference type="AlphaFoldDB" id="A0AAP0NVD1"/>
<dbReference type="GO" id="GO:0020037">
    <property type="term" value="F:heme binding"/>
    <property type="evidence" value="ECO:0007669"/>
    <property type="project" value="InterPro"/>
</dbReference>
<evidence type="ECO:0008006" key="11">
    <source>
        <dbReference type="Google" id="ProtNLM"/>
    </source>
</evidence>
<evidence type="ECO:0000256" key="8">
    <source>
        <dbReference type="SAM" id="Phobius"/>
    </source>
</evidence>
<feature type="transmembrane region" description="Helical" evidence="8">
    <location>
        <begin position="297"/>
        <end position="316"/>
    </location>
</feature>
<dbReference type="PANTHER" id="PTHR24286">
    <property type="entry name" value="CYTOCHROME P450 26"/>
    <property type="match status" value="1"/>
</dbReference>
<evidence type="ECO:0000256" key="2">
    <source>
        <dbReference type="ARBA" id="ARBA00010617"/>
    </source>
</evidence>
<accession>A0AAP0NVD1</accession>
<gene>
    <name evidence="9" type="ORF">Scep_017143</name>
</gene>
<keyword evidence="4 7" id="KW-0560">Oxidoreductase</keyword>
<comment type="cofactor">
    <cofactor evidence="1 6">
        <name>heme</name>
        <dbReference type="ChEBI" id="CHEBI:30413"/>
    </cofactor>
</comment>
<evidence type="ECO:0000256" key="7">
    <source>
        <dbReference type="RuleBase" id="RU000461"/>
    </source>
</evidence>
<keyword evidence="8" id="KW-1133">Transmembrane helix</keyword>
<dbReference type="InterPro" id="IPR036396">
    <property type="entry name" value="Cyt_P450_sf"/>
</dbReference>
<dbReference type="SUPFAM" id="SSF48264">
    <property type="entry name" value="Cytochrome P450"/>
    <property type="match status" value="1"/>
</dbReference>
<keyword evidence="5 6" id="KW-0408">Iron</keyword>
<dbReference type="InterPro" id="IPR001128">
    <property type="entry name" value="Cyt_P450"/>
</dbReference>